<dbReference type="AlphaFoldDB" id="A0A2K9HJD1"/>
<dbReference type="FunFam" id="3.40.50.300:FF:000218">
    <property type="entry name" value="Multidrug ABC transporter ATP-binding protein"/>
    <property type="match status" value="1"/>
</dbReference>
<evidence type="ECO:0000256" key="1">
    <source>
        <dbReference type="ARBA" id="ARBA00004651"/>
    </source>
</evidence>
<evidence type="ECO:0000256" key="7">
    <source>
        <dbReference type="ARBA" id="ARBA00023136"/>
    </source>
</evidence>
<name>A0A2K9HJD1_9LACO</name>
<dbReference type="SUPFAM" id="SSF90123">
    <property type="entry name" value="ABC transporter transmembrane region"/>
    <property type="match status" value="1"/>
</dbReference>
<feature type="transmembrane region" description="Helical" evidence="12">
    <location>
        <begin position="175"/>
        <end position="193"/>
    </location>
</feature>
<evidence type="ECO:0000259" key="13">
    <source>
        <dbReference type="PROSITE" id="PS50893"/>
    </source>
</evidence>
<dbReference type="PROSITE" id="PS50929">
    <property type="entry name" value="ABC_TM1F"/>
    <property type="match status" value="1"/>
</dbReference>
<dbReference type="InterPro" id="IPR011527">
    <property type="entry name" value="ABC1_TM_dom"/>
</dbReference>
<dbReference type="Gene3D" id="3.40.50.300">
    <property type="entry name" value="P-loop containing nucleotide triphosphate hydrolases"/>
    <property type="match status" value="1"/>
</dbReference>
<dbReference type="GO" id="GO:0015421">
    <property type="term" value="F:ABC-type oligopeptide transporter activity"/>
    <property type="evidence" value="ECO:0007669"/>
    <property type="project" value="TreeGrafter"/>
</dbReference>
<evidence type="ECO:0000256" key="4">
    <source>
        <dbReference type="ARBA" id="ARBA00022741"/>
    </source>
</evidence>
<evidence type="ECO:0000313" key="15">
    <source>
        <dbReference type="EMBL" id="AUI72629.1"/>
    </source>
</evidence>
<comment type="catalytic activity">
    <reaction evidence="8">
        <text>ATP + H2O + xenobioticSide 1 = ADP + phosphate + xenobioticSide 2.</text>
        <dbReference type="EC" id="7.6.2.2"/>
    </reaction>
</comment>
<dbReference type="InterPro" id="IPR003593">
    <property type="entry name" value="AAA+_ATPase"/>
</dbReference>
<dbReference type="GO" id="GO:0008559">
    <property type="term" value="F:ABC-type xenobiotic transporter activity"/>
    <property type="evidence" value="ECO:0007669"/>
    <property type="project" value="UniProtKB-EC"/>
</dbReference>
<sequence>MQNEITMTKSLSQKSKKFKFKDFLHLINSVNPKKSLFILGMLLSLVTSGASLIVPQLTKNLVDTSGLSKIDSKMLIVLILAFVIQLGFGTIGGYILRYVGESSVKNLREKLWAHLLKLPVTYFDDHKSGESSSRLVNDTSVIKDLFTSQFPNFITGAIQLIGSMFILFFMDWKMASLMFGVVPIIVLILLPIGKIMSRLGRKLQAATADFNADASEKLSEIRLIKSSNGENFEQVTGGNFITKIFRVGIKDAKVEAVLQPIMTTVMLGIFVGILGYGAVRIQQGTLSSGSLVAFLLYLFNIITPIASFATFFSQVQKAMGSTERIQEILTTEPENTATGQEIDVQGQTVIAQNLNFSYDDHHQILNDVSFEAKPNTVIAFAGPSGGGKSTIFSLLERFYQPDSGKILIGEDDISQIDLSNWRSQIGYVSQDSAVFAGSIRDNLQYGLDQELTDEQLWNGLSLAYADGFVKEFPEQLETQIGERGVKLSGGQKQRIAIARAFLRNPKILMLDEATASLDSESEEKVQRALDQLMIGRTTLVIAHRLSTIVDADQIYFVEQGHITGHGTHKELMQNHKLYAQYVNEQMVN</sequence>
<dbReference type="SUPFAM" id="SSF52540">
    <property type="entry name" value="P-loop containing nucleoside triphosphate hydrolases"/>
    <property type="match status" value="1"/>
</dbReference>
<keyword evidence="6 12" id="KW-1133">Transmembrane helix</keyword>
<feature type="domain" description="ABC transporter" evidence="13">
    <location>
        <begin position="349"/>
        <end position="584"/>
    </location>
</feature>
<evidence type="ECO:0000256" key="2">
    <source>
        <dbReference type="ARBA" id="ARBA00012191"/>
    </source>
</evidence>
<gene>
    <name evidence="15" type="ORF">LA20249_10720</name>
</gene>
<dbReference type="EMBL" id="CP018867">
    <property type="protein sequence ID" value="AUI72629.1"/>
    <property type="molecule type" value="Genomic_DNA"/>
</dbReference>
<keyword evidence="5" id="KW-0067">ATP-binding</keyword>
<dbReference type="Proteomes" id="UP000234653">
    <property type="component" value="Chromosome"/>
</dbReference>
<evidence type="ECO:0000256" key="9">
    <source>
        <dbReference type="ARBA" id="ARBA00059943"/>
    </source>
</evidence>
<keyword evidence="16" id="KW-1185">Reference proteome</keyword>
<evidence type="ECO:0000256" key="8">
    <source>
        <dbReference type="ARBA" id="ARBA00034018"/>
    </source>
</evidence>
<evidence type="ECO:0000256" key="11">
    <source>
        <dbReference type="ARBA" id="ARBA00072598"/>
    </source>
</evidence>
<dbReference type="CDD" id="cd18551">
    <property type="entry name" value="ABC_6TM_LmrA_like"/>
    <property type="match status" value="1"/>
</dbReference>
<feature type="transmembrane region" description="Helical" evidence="12">
    <location>
        <begin position="291"/>
        <end position="312"/>
    </location>
</feature>
<accession>A0A2K9HJD1</accession>
<evidence type="ECO:0000256" key="3">
    <source>
        <dbReference type="ARBA" id="ARBA00022692"/>
    </source>
</evidence>
<dbReference type="InterPro" id="IPR036640">
    <property type="entry name" value="ABC1_TM_sf"/>
</dbReference>
<comment type="subcellular location">
    <subcellularLocation>
        <location evidence="1">Cell membrane</location>
        <topology evidence="1">Multi-pass membrane protein</topology>
    </subcellularLocation>
</comment>
<dbReference type="Gene3D" id="1.20.1560.10">
    <property type="entry name" value="ABC transporter type 1, transmembrane domain"/>
    <property type="match status" value="1"/>
</dbReference>
<evidence type="ECO:0000256" key="5">
    <source>
        <dbReference type="ARBA" id="ARBA00022840"/>
    </source>
</evidence>
<dbReference type="GO" id="GO:0016887">
    <property type="term" value="F:ATP hydrolysis activity"/>
    <property type="evidence" value="ECO:0007669"/>
    <property type="project" value="InterPro"/>
</dbReference>
<dbReference type="InterPro" id="IPR039421">
    <property type="entry name" value="Type_1_exporter"/>
</dbReference>
<comment type="function">
    <text evidence="9">Efflux transporter for a variety of amphiphilic cationic compounds, including antibiotics.</text>
</comment>
<dbReference type="GO" id="GO:0090374">
    <property type="term" value="P:oligopeptide export from mitochondrion"/>
    <property type="evidence" value="ECO:0007669"/>
    <property type="project" value="TreeGrafter"/>
</dbReference>
<dbReference type="PROSITE" id="PS00211">
    <property type="entry name" value="ABC_TRANSPORTER_1"/>
    <property type="match status" value="1"/>
</dbReference>
<feature type="transmembrane region" description="Helical" evidence="12">
    <location>
        <begin position="150"/>
        <end position="169"/>
    </location>
</feature>
<keyword evidence="4" id="KW-0547">Nucleotide-binding</keyword>
<feature type="transmembrane region" description="Helical" evidence="12">
    <location>
        <begin position="36"/>
        <end position="54"/>
    </location>
</feature>
<reference evidence="15 16" key="1">
    <citation type="submission" date="2016-12" db="EMBL/GenBank/DDBJ databases">
        <title>The whole genome sequencing and assembly of Lactobacillus alimentarius DSM 20249T strain.</title>
        <authorList>
            <person name="Lee Y.-J."/>
            <person name="Yi H."/>
            <person name="Bahn Y.-S."/>
            <person name="Kim J.F."/>
            <person name="Lee D.-W."/>
        </authorList>
    </citation>
    <scope>NUCLEOTIDE SEQUENCE [LARGE SCALE GENOMIC DNA]</scope>
    <source>
        <strain evidence="15 16">DSM 20249</strain>
    </source>
</reference>
<evidence type="ECO:0000313" key="16">
    <source>
        <dbReference type="Proteomes" id="UP000234653"/>
    </source>
</evidence>
<dbReference type="PANTHER" id="PTHR43394:SF1">
    <property type="entry name" value="ATP-BINDING CASSETTE SUB-FAMILY B MEMBER 10, MITOCHONDRIAL"/>
    <property type="match status" value="1"/>
</dbReference>
<dbReference type="Pfam" id="PF00664">
    <property type="entry name" value="ABC_membrane"/>
    <property type="match status" value="1"/>
</dbReference>
<dbReference type="InterPro" id="IPR003439">
    <property type="entry name" value="ABC_transporter-like_ATP-bd"/>
</dbReference>
<keyword evidence="7 12" id="KW-0472">Membrane</keyword>
<organism evidence="15 16">
    <name type="scientific">Companilactobacillus alimentarius DSM 20249</name>
    <dbReference type="NCBI Taxonomy" id="1423720"/>
    <lineage>
        <taxon>Bacteria</taxon>
        <taxon>Bacillati</taxon>
        <taxon>Bacillota</taxon>
        <taxon>Bacilli</taxon>
        <taxon>Lactobacillales</taxon>
        <taxon>Lactobacillaceae</taxon>
        <taxon>Companilactobacillus</taxon>
    </lineage>
</organism>
<proteinExistence type="inferred from homology"/>
<dbReference type="InterPro" id="IPR017871">
    <property type="entry name" value="ABC_transporter-like_CS"/>
</dbReference>
<dbReference type="PROSITE" id="PS50893">
    <property type="entry name" value="ABC_TRANSPORTER_2"/>
    <property type="match status" value="1"/>
</dbReference>
<feature type="transmembrane region" description="Helical" evidence="12">
    <location>
        <begin position="74"/>
        <end position="96"/>
    </location>
</feature>
<dbReference type="EC" id="7.6.2.2" evidence="2"/>
<feature type="domain" description="ABC transmembrane type-1" evidence="14">
    <location>
        <begin position="38"/>
        <end position="317"/>
    </location>
</feature>
<evidence type="ECO:0000256" key="10">
    <source>
        <dbReference type="ARBA" id="ARBA00061674"/>
    </source>
</evidence>
<dbReference type="OrthoDB" id="9770415at2"/>
<dbReference type="RefSeq" id="WP_057738801.1">
    <property type="nucleotide sequence ID" value="NZ_AZDQ01000021.1"/>
</dbReference>
<evidence type="ECO:0000259" key="14">
    <source>
        <dbReference type="PROSITE" id="PS50929"/>
    </source>
</evidence>
<dbReference type="GO" id="GO:0005886">
    <property type="term" value="C:plasma membrane"/>
    <property type="evidence" value="ECO:0007669"/>
    <property type="project" value="UniProtKB-SubCell"/>
</dbReference>
<feature type="transmembrane region" description="Helical" evidence="12">
    <location>
        <begin position="256"/>
        <end position="279"/>
    </location>
</feature>
<dbReference type="GO" id="GO:0005524">
    <property type="term" value="F:ATP binding"/>
    <property type="evidence" value="ECO:0007669"/>
    <property type="project" value="UniProtKB-KW"/>
</dbReference>
<dbReference type="SMART" id="SM00382">
    <property type="entry name" value="AAA"/>
    <property type="match status" value="1"/>
</dbReference>
<protein>
    <recommendedName>
        <fullName evidence="11">Multidrug resistance ABC transporter ATP-binding and permease protein</fullName>
        <ecNumber evidence="2">7.6.2.2</ecNumber>
    </recommendedName>
</protein>
<keyword evidence="3 12" id="KW-0812">Transmembrane</keyword>
<dbReference type="KEGG" id="lali:LA20249_10720"/>
<dbReference type="PANTHER" id="PTHR43394">
    <property type="entry name" value="ATP-DEPENDENT PERMEASE MDL1, MITOCHONDRIAL"/>
    <property type="match status" value="1"/>
</dbReference>
<evidence type="ECO:0000256" key="6">
    <source>
        <dbReference type="ARBA" id="ARBA00022989"/>
    </source>
</evidence>
<comment type="similarity">
    <text evidence="10">Belongs to the ABC transporter superfamily. Multidrug exporter LmrA (TC 3.A.1.117.1) family.</text>
</comment>
<dbReference type="Pfam" id="PF00005">
    <property type="entry name" value="ABC_tran"/>
    <property type="match status" value="1"/>
</dbReference>
<dbReference type="InterPro" id="IPR027417">
    <property type="entry name" value="P-loop_NTPase"/>
</dbReference>
<evidence type="ECO:0000256" key="12">
    <source>
        <dbReference type="SAM" id="Phobius"/>
    </source>
</evidence>
<dbReference type="STRING" id="1423720.FC67_GL000692"/>